<feature type="compositionally biased region" description="Low complexity" evidence="1">
    <location>
        <begin position="47"/>
        <end position="57"/>
    </location>
</feature>
<dbReference type="EMBL" id="CACRXK020024672">
    <property type="protein sequence ID" value="CAB4038852.1"/>
    <property type="molecule type" value="Genomic_DNA"/>
</dbReference>
<evidence type="ECO:0000313" key="2">
    <source>
        <dbReference type="EMBL" id="CAB4038852.1"/>
    </source>
</evidence>
<evidence type="ECO:0000256" key="1">
    <source>
        <dbReference type="SAM" id="MobiDB-lite"/>
    </source>
</evidence>
<organism evidence="2 3">
    <name type="scientific">Paramuricea clavata</name>
    <name type="common">Red gorgonian</name>
    <name type="synonym">Violescent sea-whip</name>
    <dbReference type="NCBI Taxonomy" id="317549"/>
    <lineage>
        <taxon>Eukaryota</taxon>
        <taxon>Metazoa</taxon>
        <taxon>Cnidaria</taxon>
        <taxon>Anthozoa</taxon>
        <taxon>Octocorallia</taxon>
        <taxon>Malacalcyonacea</taxon>
        <taxon>Plexauridae</taxon>
        <taxon>Paramuricea</taxon>
    </lineage>
</organism>
<protein>
    <submittedName>
        <fullName evidence="2">Uncharacterized protein</fullName>
    </submittedName>
</protein>
<feature type="non-terminal residue" evidence="2">
    <location>
        <position position="179"/>
    </location>
</feature>
<reference evidence="2" key="1">
    <citation type="submission" date="2020-04" db="EMBL/GenBank/DDBJ databases">
        <authorList>
            <person name="Alioto T."/>
            <person name="Alioto T."/>
            <person name="Gomez Garrido J."/>
        </authorList>
    </citation>
    <scope>NUCLEOTIDE SEQUENCE</scope>
    <source>
        <strain evidence="2">A484AB</strain>
    </source>
</reference>
<sequence length="179" mass="20196">MKYMPRLKRDEVGVSVCPYHLFTCPRRQSQKRRKEIFAIFHAKYGESSTQSSGETSQVTDPENIDQEHPDVMEMDMQVDIETAPITMKGDRAYVNDYNMRTEPKFILCLSQLMLLFQICPLCRSPNPLVDVQHCGTMAKVVTTCPNQGCGSNVWDSQPNMVGTKIPAGNFLLSFAILVA</sequence>
<name>A0A7D9LTJ8_PARCT</name>
<dbReference type="OrthoDB" id="5989182at2759"/>
<dbReference type="Proteomes" id="UP001152795">
    <property type="component" value="Unassembled WGS sequence"/>
</dbReference>
<accession>A0A7D9LTJ8</accession>
<comment type="caution">
    <text evidence="2">The sequence shown here is derived from an EMBL/GenBank/DDBJ whole genome shotgun (WGS) entry which is preliminary data.</text>
</comment>
<proteinExistence type="predicted"/>
<evidence type="ECO:0000313" key="3">
    <source>
        <dbReference type="Proteomes" id="UP001152795"/>
    </source>
</evidence>
<gene>
    <name evidence="2" type="ORF">PACLA_8A076580</name>
</gene>
<keyword evidence="3" id="KW-1185">Reference proteome</keyword>
<dbReference type="AlphaFoldDB" id="A0A7D9LTJ8"/>
<feature type="region of interest" description="Disordered" evidence="1">
    <location>
        <begin position="47"/>
        <end position="66"/>
    </location>
</feature>